<name>A0ABQ5JXF6_9EUKA</name>
<protein>
    <submittedName>
        <fullName evidence="1">Uncharacterized protein</fullName>
    </submittedName>
</protein>
<dbReference type="Proteomes" id="UP001057375">
    <property type="component" value="Unassembled WGS sequence"/>
</dbReference>
<evidence type="ECO:0000313" key="1">
    <source>
        <dbReference type="EMBL" id="GKT21316.1"/>
    </source>
</evidence>
<gene>
    <name evidence="1" type="ORF">ADUPG1_011871</name>
</gene>
<comment type="caution">
    <text evidence="1">The sequence shown here is derived from an EMBL/GenBank/DDBJ whole genome shotgun (WGS) entry which is preliminary data.</text>
</comment>
<keyword evidence="2" id="KW-1185">Reference proteome</keyword>
<organism evidence="1 2">
    <name type="scientific">Aduncisulcus paluster</name>
    <dbReference type="NCBI Taxonomy" id="2918883"/>
    <lineage>
        <taxon>Eukaryota</taxon>
        <taxon>Metamonada</taxon>
        <taxon>Carpediemonas-like organisms</taxon>
        <taxon>Aduncisulcus</taxon>
    </lineage>
</organism>
<proteinExistence type="predicted"/>
<dbReference type="EMBL" id="BQXS01012310">
    <property type="protein sequence ID" value="GKT21316.1"/>
    <property type="molecule type" value="Genomic_DNA"/>
</dbReference>
<sequence>MKDFIQELLKKNETIKKKELYFSSSPLSPADPRGLPYQIGMIAADGFMQGSMIACSSIAVNTILSSLIKKKEETFKDIIKNSLKVGMRFACRTWITSGTTLTINRCTKSVGTVNNVIGSFCGVSALSLFTFKSWSGAVVDGVVGSLPTVAYDSLLSPIPMPLNTNFSDEVNDWWLEKTRRVKQSILQLFRKK</sequence>
<accession>A0ABQ5JXF6</accession>
<reference evidence="1" key="1">
    <citation type="submission" date="2022-03" db="EMBL/GenBank/DDBJ databases">
        <title>Draft genome sequence of Aduncisulcus paluster, a free-living microaerophilic Fornicata.</title>
        <authorList>
            <person name="Yuyama I."/>
            <person name="Kume K."/>
            <person name="Tamura T."/>
            <person name="Inagaki Y."/>
            <person name="Hashimoto T."/>
        </authorList>
    </citation>
    <scope>NUCLEOTIDE SEQUENCE</scope>
    <source>
        <strain evidence="1">NY0171</strain>
    </source>
</reference>
<evidence type="ECO:0000313" key="2">
    <source>
        <dbReference type="Proteomes" id="UP001057375"/>
    </source>
</evidence>